<evidence type="ECO:0000256" key="2">
    <source>
        <dbReference type="ARBA" id="ARBA00022473"/>
    </source>
</evidence>
<feature type="domain" description="PARP catalytic" evidence="6">
    <location>
        <begin position="355"/>
        <end position="572"/>
    </location>
</feature>
<proteinExistence type="predicted"/>
<evidence type="ECO:0000259" key="7">
    <source>
        <dbReference type="PROSITE" id="PS51879"/>
    </source>
</evidence>
<evidence type="ECO:0000256" key="4">
    <source>
        <dbReference type="ARBA" id="ARBA00023242"/>
    </source>
</evidence>
<dbReference type="Pfam" id="PF12174">
    <property type="entry name" value="RST"/>
    <property type="match status" value="1"/>
</dbReference>
<organism evidence="8">
    <name type="scientific">Glycine soja</name>
    <name type="common">Wild soybean</name>
    <dbReference type="NCBI Taxonomy" id="3848"/>
    <lineage>
        <taxon>Eukaryota</taxon>
        <taxon>Viridiplantae</taxon>
        <taxon>Streptophyta</taxon>
        <taxon>Embryophyta</taxon>
        <taxon>Tracheophyta</taxon>
        <taxon>Spermatophyta</taxon>
        <taxon>Magnoliopsida</taxon>
        <taxon>eudicotyledons</taxon>
        <taxon>Gunneridae</taxon>
        <taxon>Pentapetalae</taxon>
        <taxon>rosids</taxon>
        <taxon>fabids</taxon>
        <taxon>Fabales</taxon>
        <taxon>Fabaceae</taxon>
        <taxon>Papilionoideae</taxon>
        <taxon>50 kb inversion clade</taxon>
        <taxon>NPAAA clade</taxon>
        <taxon>indigoferoid/millettioid clade</taxon>
        <taxon>Phaseoleae</taxon>
        <taxon>Glycine</taxon>
        <taxon>Glycine subgen. Soja</taxon>
    </lineage>
</organism>
<dbReference type="PANTHER" id="PTHR32263">
    <property type="entry name" value="INACTIVE POLY [ADP-RIBOSE] POLYMERASE SRO4-RELATED"/>
    <property type="match status" value="1"/>
</dbReference>
<sequence length="689" mass="76594">MLGSRTGDIILIPAPPHPTRLSCHLLLNFCYEVVSKTAQLLGVYFKGLSVRIGIAKYSGCYGLHHCHHSFFETAQGLGFYLTSAPELLYLRVLIDIELGDRNGLIEMEAKIAKALDRVALNLKRKRATRYAAHLSGASQPMLGHWSSLTSQTSKAVKRMRLGGYRNRLTNAGPHIGRSLARRFLNYKKSGRLERLMFYENGEWLDFPKDVVDLVKKDLEVKKAAVEIESNGYHLLFDFLHLHKVDLKTGLQQPIALIDEAGCCFFPEIYAASDEEPYNLSKQECGKSPDSYASNEIKLHLEVEINGVDQSRLSECSGESNALVKGIQIDTKQNCCQYDVEVEDSINKKDCGNVGEDIQQHQDIGLDAYTESVYGILDLNSVQKMFLKGMSSFGSTDSDIAEIYQCSGASMQARWELFQKQAELTKKNHGEANIRYAWLASSKGELSTMMNYGLSHYGLSGSKCTYGIGVHLAAVTCPDASVRYCDVDENGVRHLALCRVIMGNMEILQPGTGQFHPSSCEYDNGVDSIECPRYYVVWNMNMNTHIYPEFVVSFKVSSDAEGHFCGSEGKNVSGVNSACQGPHGLLHSESSTVDNGKAPSMVASTPKVPKSPWMPFPLLLDAIRNQVPPKGMDVIKIYYEQFRSKHISRDDFVKMLRLIVGDGLLRTTITNLQFKIPSGGELKGSIKKEV</sequence>
<protein>
    <submittedName>
        <fullName evidence="8">Inactive poly [ADP-ribose] polymerase RCD1</fullName>
    </submittedName>
</protein>
<keyword evidence="2" id="KW-0217">Developmental protein</keyword>
<gene>
    <name evidence="8" type="ORF">glysoja_024215</name>
</gene>
<feature type="domain" description="RST" evidence="7">
    <location>
        <begin position="606"/>
        <end position="677"/>
    </location>
</feature>
<keyword evidence="3" id="KW-0346">Stress response</keyword>
<dbReference type="PANTHER" id="PTHR32263:SF5">
    <property type="entry name" value="INACTIVE POLY [ADP-RIBOSE] POLYMERASE SRO1-RELATED"/>
    <property type="match status" value="1"/>
</dbReference>
<dbReference type="GO" id="GO:0005634">
    <property type="term" value="C:nucleus"/>
    <property type="evidence" value="ECO:0007669"/>
    <property type="project" value="UniProtKB-SubCell"/>
</dbReference>
<dbReference type="SUPFAM" id="SSF56399">
    <property type="entry name" value="ADP-ribosylation"/>
    <property type="match status" value="1"/>
</dbReference>
<dbReference type="InterPro" id="IPR012317">
    <property type="entry name" value="Poly(ADP-ribose)pol_cat_dom"/>
</dbReference>
<reference evidence="8" key="1">
    <citation type="submission" date="2014-07" db="EMBL/GenBank/DDBJ databases">
        <title>Identification of a novel salt tolerance gene in wild soybean by whole-genome sequencing.</title>
        <authorList>
            <person name="Lam H.-M."/>
            <person name="Qi X."/>
            <person name="Li M.-W."/>
            <person name="Liu X."/>
            <person name="Xie M."/>
            <person name="Ni M."/>
            <person name="Xu X."/>
        </authorList>
    </citation>
    <scope>NUCLEOTIDE SEQUENCE [LARGE SCALE GENOMIC DNA]</scope>
    <source>
        <tissue evidence="8">Root</tissue>
    </source>
</reference>
<dbReference type="InterPro" id="IPR022003">
    <property type="entry name" value="RST"/>
</dbReference>
<dbReference type="InterPro" id="IPR057823">
    <property type="entry name" value="WWE_RCD1"/>
</dbReference>
<evidence type="ECO:0000256" key="5">
    <source>
        <dbReference type="SAM" id="MobiDB-lite"/>
    </source>
</evidence>
<dbReference type="GO" id="GO:0003950">
    <property type="term" value="F:NAD+ poly-ADP-ribosyltransferase activity"/>
    <property type="evidence" value="ECO:0007669"/>
    <property type="project" value="InterPro"/>
</dbReference>
<dbReference type="Proteomes" id="UP000053555">
    <property type="component" value="Unassembled WGS sequence"/>
</dbReference>
<keyword evidence="4" id="KW-0539">Nucleus</keyword>
<evidence type="ECO:0000256" key="3">
    <source>
        <dbReference type="ARBA" id="ARBA00023016"/>
    </source>
</evidence>
<dbReference type="InterPro" id="IPR044964">
    <property type="entry name" value="RCD1/SRO1-5"/>
</dbReference>
<dbReference type="AlphaFoldDB" id="A0A0B2PBE6"/>
<name>A0A0B2PBE6_GLYSO</name>
<evidence type="ECO:0000256" key="1">
    <source>
        <dbReference type="ARBA" id="ARBA00004123"/>
    </source>
</evidence>
<dbReference type="PROSITE" id="PS51879">
    <property type="entry name" value="RST"/>
    <property type="match status" value="1"/>
</dbReference>
<dbReference type="Pfam" id="PF23467">
    <property type="entry name" value="WWE_5"/>
    <property type="match status" value="1"/>
</dbReference>
<dbReference type="Gene3D" id="3.90.228.10">
    <property type="match status" value="1"/>
</dbReference>
<evidence type="ECO:0000259" key="6">
    <source>
        <dbReference type="PROSITE" id="PS51059"/>
    </source>
</evidence>
<comment type="subcellular location">
    <subcellularLocation>
        <location evidence="1">Nucleus</location>
    </subcellularLocation>
</comment>
<evidence type="ECO:0000313" key="8">
    <source>
        <dbReference type="EMBL" id="KHN04854.1"/>
    </source>
</evidence>
<dbReference type="EMBL" id="KN668844">
    <property type="protein sequence ID" value="KHN04854.1"/>
    <property type="molecule type" value="Genomic_DNA"/>
</dbReference>
<accession>A0A0B2PBE6</accession>
<dbReference type="PROSITE" id="PS51059">
    <property type="entry name" value="PARP_CATALYTIC"/>
    <property type="match status" value="1"/>
</dbReference>
<feature type="region of interest" description="Disordered" evidence="5">
    <location>
        <begin position="585"/>
        <end position="605"/>
    </location>
</feature>